<dbReference type="InterPro" id="IPR015422">
    <property type="entry name" value="PyrdxlP-dep_Trfase_small"/>
</dbReference>
<feature type="binding site" evidence="4">
    <location>
        <position position="106"/>
    </location>
    <ligand>
        <name>pyridoxal 5'-phosphate</name>
        <dbReference type="ChEBI" id="CHEBI:597326"/>
    </ligand>
</feature>
<dbReference type="OrthoDB" id="9812626at2"/>
<feature type="binding site" evidence="4">
    <location>
        <begin position="133"/>
        <end position="136"/>
    </location>
    <ligand>
        <name>pyridoxal 5'-phosphate</name>
        <dbReference type="ChEBI" id="CHEBI:597326"/>
    </ligand>
</feature>
<feature type="binding site" evidence="4">
    <location>
        <position position="301"/>
    </location>
    <ligand>
        <name>pyridoxal 5'-phosphate</name>
        <dbReference type="ChEBI" id="CHEBI:597326"/>
    </ligand>
</feature>
<dbReference type="GO" id="GO:0043420">
    <property type="term" value="P:anthranilate metabolic process"/>
    <property type="evidence" value="ECO:0007669"/>
    <property type="project" value="TreeGrafter"/>
</dbReference>
<dbReference type="GO" id="GO:0009435">
    <property type="term" value="P:NAD+ biosynthetic process"/>
    <property type="evidence" value="ECO:0007669"/>
    <property type="project" value="UniProtKB-UniRule"/>
</dbReference>
<protein>
    <recommendedName>
        <fullName evidence="4 5">Kynureninase</fullName>
        <ecNumber evidence="4 5">3.7.1.3</ecNumber>
    </recommendedName>
    <alternativeName>
        <fullName evidence="4">L-kynurenine hydrolase</fullName>
    </alternativeName>
</protein>
<comment type="pathway">
    <text evidence="4 6">Amino-acid degradation; L-kynurenine degradation; L-alanine and anthranilate from L-kynurenine: step 1/1.</text>
</comment>
<dbReference type="FunFam" id="3.40.640.10:FF:000031">
    <property type="entry name" value="Kynureninase"/>
    <property type="match status" value="1"/>
</dbReference>
<comment type="catalytic activity">
    <reaction evidence="4 6">
        <text>L-kynurenine + H2O = anthranilate + L-alanine + H(+)</text>
        <dbReference type="Rhea" id="RHEA:16813"/>
        <dbReference type="ChEBI" id="CHEBI:15377"/>
        <dbReference type="ChEBI" id="CHEBI:15378"/>
        <dbReference type="ChEBI" id="CHEBI:16567"/>
        <dbReference type="ChEBI" id="CHEBI:57959"/>
        <dbReference type="ChEBI" id="CHEBI:57972"/>
        <dbReference type="EC" id="3.7.1.3"/>
    </reaction>
</comment>
<comment type="subunit">
    <text evidence="4 6">Homodimer.</text>
</comment>
<organism evidence="8 9">
    <name type="scientific">Marinoscillum furvescens DSM 4134</name>
    <dbReference type="NCBI Taxonomy" id="1122208"/>
    <lineage>
        <taxon>Bacteria</taxon>
        <taxon>Pseudomonadati</taxon>
        <taxon>Bacteroidota</taxon>
        <taxon>Cytophagia</taxon>
        <taxon>Cytophagales</taxon>
        <taxon>Reichenbachiellaceae</taxon>
        <taxon>Marinoscillum</taxon>
    </lineage>
</organism>
<evidence type="ECO:0000256" key="5">
    <source>
        <dbReference type="NCBIfam" id="TIGR01814"/>
    </source>
</evidence>
<evidence type="ECO:0000313" key="9">
    <source>
        <dbReference type="Proteomes" id="UP000256779"/>
    </source>
</evidence>
<dbReference type="SUPFAM" id="SSF53383">
    <property type="entry name" value="PLP-dependent transferases"/>
    <property type="match status" value="1"/>
</dbReference>
<dbReference type="Proteomes" id="UP000256779">
    <property type="component" value="Unassembled WGS sequence"/>
</dbReference>
<comment type="pathway">
    <text evidence="4 6">Cofactor biosynthesis; NAD(+) biosynthesis; quinolinate from L-kynurenine: step 2/3.</text>
</comment>
<dbReference type="InterPro" id="IPR000192">
    <property type="entry name" value="Aminotrans_V_dom"/>
</dbReference>
<dbReference type="HAMAP" id="MF_01970">
    <property type="entry name" value="Kynureninase"/>
    <property type="match status" value="1"/>
</dbReference>
<dbReference type="InterPro" id="IPR015421">
    <property type="entry name" value="PyrdxlP-dep_Trfase_major"/>
</dbReference>
<dbReference type="GO" id="GO:0030170">
    <property type="term" value="F:pyridoxal phosphate binding"/>
    <property type="evidence" value="ECO:0007669"/>
    <property type="project" value="UniProtKB-UniRule"/>
</dbReference>
<dbReference type="Gene3D" id="3.40.640.10">
    <property type="entry name" value="Type I PLP-dependent aspartate aminotransferase-like (Major domain)"/>
    <property type="match status" value="1"/>
</dbReference>
<dbReference type="NCBIfam" id="TIGR01814">
    <property type="entry name" value="kynureninase"/>
    <property type="match status" value="1"/>
</dbReference>
<gene>
    <name evidence="4" type="primary">kynU</name>
    <name evidence="8" type="ORF">C7460_12440</name>
</gene>
<dbReference type="GO" id="GO:0030429">
    <property type="term" value="F:kynureninase activity"/>
    <property type="evidence" value="ECO:0007669"/>
    <property type="project" value="UniProtKB-UniRule"/>
</dbReference>
<comment type="caution">
    <text evidence="8">The sequence shown here is derived from an EMBL/GenBank/DDBJ whole genome shotgun (WGS) entry which is preliminary data.</text>
</comment>
<keyword evidence="1 4" id="KW-0662">Pyridine nucleotide biosynthesis</keyword>
<dbReference type="InterPro" id="IPR010111">
    <property type="entry name" value="Kynureninase"/>
</dbReference>
<evidence type="ECO:0000313" key="8">
    <source>
        <dbReference type="EMBL" id="RED93630.1"/>
    </source>
</evidence>
<comment type="function">
    <text evidence="4 6">Catalyzes the cleavage of L-kynurenine (L-Kyn) and L-3-hydroxykynurenine (L-3OHKyn) into anthranilic acid (AA) and 3-hydroxyanthranilic acid (3-OHAA), respectively.</text>
</comment>
<dbReference type="GO" id="GO:0005737">
    <property type="term" value="C:cytoplasm"/>
    <property type="evidence" value="ECO:0007669"/>
    <property type="project" value="UniProtKB-UniRule"/>
</dbReference>
<accession>A0A3D9KXG1</accession>
<feature type="binding site" evidence="4">
    <location>
        <position position="220"/>
    </location>
    <ligand>
        <name>pyridoxal 5'-phosphate</name>
        <dbReference type="ChEBI" id="CHEBI:597326"/>
    </ligand>
</feature>
<dbReference type="GO" id="GO:0097053">
    <property type="term" value="P:L-kynurenine catabolic process"/>
    <property type="evidence" value="ECO:0007669"/>
    <property type="project" value="UniProtKB-UniRule"/>
</dbReference>
<dbReference type="PANTHER" id="PTHR14084">
    <property type="entry name" value="KYNURENINASE"/>
    <property type="match status" value="1"/>
</dbReference>
<feature type="domain" description="Aminotransferase class V" evidence="7">
    <location>
        <begin position="83"/>
        <end position="263"/>
    </location>
</feature>
<dbReference type="PANTHER" id="PTHR14084:SF0">
    <property type="entry name" value="KYNURENINASE"/>
    <property type="match status" value="1"/>
</dbReference>
<reference evidence="8 9" key="1">
    <citation type="submission" date="2018-07" db="EMBL/GenBank/DDBJ databases">
        <title>Genomic Encyclopedia of Type Strains, Phase IV (KMG-IV): sequencing the most valuable type-strain genomes for metagenomic binning, comparative biology and taxonomic classification.</title>
        <authorList>
            <person name="Goeker M."/>
        </authorList>
    </citation>
    <scope>NUCLEOTIDE SEQUENCE [LARGE SCALE GENOMIC DNA]</scope>
    <source>
        <strain evidence="8 9">DSM 4134</strain>
    </source>
</reference>
<feature type="binding site" evidence="4">
    <location>
        <position position="242"/>
    </location>
    <ligand>
        <name>pyridoxal 5'-phosphate</name>
        <dbReference type="ChEBI" id="CHEBI:597326"/>
    </ligand>
</feature>
<evidence type="ECO:0000256" key="3">
    <source>
        <dbReference type="ARBA" id="ARBA00022898"/>
    </source>
</evidence>
<feature type="binding site" evidence="4">
    <location>
        <position position="217"/>
    </location>
    <ligand>
        <name>pyridoxal 5'-phosphate</name>
        <dbReference type="ChEBI" id="CHEBI:597326"/>
    </ligand>
</feature>
<keyword evidence="3 4" id="KW-0663">Pyridoxal phosphate</keyword>
<feature type="modified residue" description="N6-(pyridoxal phosphate)lysine" evidence="4">
    <location>
        <position position="243"/>
    </location>
</feature>
<keyword evidence="9" id="KW-1185">Reference proteome</keyword>
<comment type="caution">
    <text evidence="4">Lacks conserved residue(s) required for the propagation of feature annotation.</text>
</comment>
<dbReference type="UniPathway" id="UPA00334">
    <property type="reaction ID" value="UER00455"/>
</dbReference>
<dbReference type="GO" id="GO:0019805">
    <property type="term" value="P:quinolinate biosynthetic process"/>
    <property type="evidence" value="ECO:0007669"/>
    <property type="project" value="UniProtKB-UniRule"/>
</dbReference>
<evidence type="ECO:0000256" key="1">
    <source>
        <dbReference type="ARBA" id="ARBA00022642"/>
    </source>
</evidence>
<dbReference type="InterPro" id="IPR015424">
    <property type="entry name" value="PyrdxlP-dep_Trfase"/>
</dbReference>
<feature type="binding site" evidence="4">
    <location>
        <position position="105"/>
    </location>
    <ligand>
        <name>pyridoxal 5'-phosphate</name>
        <dbReference type="ChEBI" id="CHEBI:597326"/>
    </ligand>
</feature>
<proteinExistence type="inferred from homology"/>
<dbReference type="EC" id="3.7.1.3" evidence="4 5"/>
<keyword evidence="2 4" id="KW-0378">Hydrolase</keyword>
<dbReference type="EMBL" id="QREG01000024">
    <property type="protein sequence ID" value="RED93630.1"/>
    <property type="molecule type" value="Genomic_DNA"/>
</dbReference>
<dbReference type="Gene3D" id="3.90.1150.10">
    <property type="entry name" value="Aspartate Aminotransferase, domain 1"/>
    <property type="match status" value="1"/>
</dbReference>
<evidence type="ECO:0000259" key="7">
    <source>
        <dbReference type="Pfam" id="PF00266"/>
    </source>
</evidence>
<comment type="cofactor">
    <cofactor evidence="4 6">
        <name>pyridoxal 5'-phosphate</name>
        <dbReference type="ChEBI" id="CHEBI:597326"/>
    </cofactor>
</comment>
<dbReference type="AlphaFoldDB" id="A0A3D9KXG1"/>
<name>A0A3D9KXG1_MARFU</name>
<dbReference type="RefSeq" id="WP_115869861.1">
    <property type="nucleotide sequence ID" value="NZ_QREG01000024.1"/>
</dbReference>
<dbReference type="Pfam" id="PF00266">
    <property type="entry name" value="Aminotran_5"/>
    <property type="match status" value="1"/>
</dbReference>
<evidence type="ECO:0000256" key="2">
    <source>
        <dbReference type="ARBA" id="ARBA00022801"/>
    </source>
</evidence>
<comment type="similarity">
    <text evidence="4 6">Belongs to the kynureninase family.</text>
</comment>
<dbReference type="GO" id="GO:0019441">
    <property type="term" value="P:L-tryptophan catabolic process to kynurenine"/>
    <property type="evidence" value="ECO:0007669"/>
    <property type="project" value="TreeGrafter"/>
</dbReference>
<comment type="catalytic activity">
    <reaction evidence="6">
        <text>3-hydroxy-L-kynurenine + H2O = 3-hydroxyanthranilate + L-alanine + H(+)</text>
        <dbReference type="Rhea" id="RHEA:25143"/>
        <dbReference type="ChEBI" id="CHEBI:15377"/>
        <dbReference type="ChEBI" id="CHEBI:15378"/>
        <dbReference type="ChEBI" id="CHEBI:36559"/>
        <dbReference type="ChEBI" id="CHEBI:57972"/>
        <dbReference type="ChEBI" id="CHEBI:58125"/>
        <dbReference type="EC" id="3.7.1.3"/>
    </reaction>
</comment>
<dbReference type="UniPathway" id="UPA00253">
    <property type="reaction ID" value="UER00329"/>
</dbReference>
<evidence type="ECO:0000256" key="6">
    <source>
        <dbReference type="PIRNR" id="PIRNR038800"/>
    </source>
</evidence>
<sequence length="425" mass="47636">MNFENTPDFAKAQDQNDNLKHFREQFHIPQKNGKPTIYFCGNSLGVQPKITEEYVQGELSRWREKGVEGHFDGDDAWADYHLKSKNSLAKLTGAKPLEVVAMNNLTTNLHLLLASFYQPKGKRVKLMIEGGAFPSDHYAAESHMKRMGIAPEEHLITLTPKSGECFTTEEIVEAIHATGDELALVMFPGVQYYTGQFFDMKAITAAAHEVGAFAGFDLAHAMGNLPMSLHADGVDFAAWCTYKYLNSGPGAVSGIFIHEKHCTDANFPKLTGWWGHDRKTRFKMDNQFVPNPGADGWMLSNSNIITQAAHLASLSVFDQTDITALRAKSLRLTGYLEYLLTHDEIISQHIRLITPTDPEQRGCQLSMYIDQNGKSIFDGLIANGVILDWREPNVIRVAPTPLYNTFEEVWHFCQLLRKLIETNAG</sequence>
<feature type="binding site" evidence="4">
    <location>
        <position position="273"/>
    </location>
    <ligand>
        <name>pyridoxal 5'-phosphate</name>
        <dbReference type="ChEBI" id="CHEBI:597326"/>
    </ligand>
</feature>
<dbReference type="PIRSF" id="PIRSF038800">
    <property type="entry name" value="KYNU"/>
    <property type="match status" value="1"/>
</dbReference>
<dbReference type="Pfam" id="PF22580">
    <property type="entry name" value="KYNU_C"/>
    <property type="match status" value="1"/>
</dbReference>
<evidence type="ECO:0000256" key="4">
    <source>
        <dbReference type="HAMAP-Rule" id="MF_01970"/>
    </source>
</evidence>